<evidence type="ECO:0000313" key="4">
    <source>
        <dbReference type="Proteomes" id="UP000287651"/>
    </source>
</evidence>
<evidence type="ECO:0000256" key="1">
    <source>
        <dbReference type="ARBA" id="ARBA00022574"/>
    </source>
</evidence>
<organism evidence="3 4">
    <name type="scientific">Ensete ventricosum</name>
    <name type="common">Abyssinian banana</name>
    <name type="synonym">Musa ensete</name>
    <dbReference type="NCBI Taxonomy" id="4639"/>
    <lineage>
        <taxon>Eukaryota</taxon>
        <taxon>Viridiplantae</taxon>
        <taxon>Streptophyta</taxon>
        <taxon>Embryophyta</taxon>
        <taxon>Tracheophyta</taxon>
        <taxon>Spermatophyta</taxon>
        <taxon>Magnoliopsida</taxon>
        <taxon>Liliopsida</taxon>
        <taxon>Zingiberales</taxon>
        <taxon>Musaceae</taxon>
        <taxon>Ensete</taxon>
    </lineage>
</organism>
<comment type="caution">
    <text evidence="3">The sequence shown here is derived from an EMBL/GenBank/DDBJ whole genome shotgun (WGS) entry which is preliminary data.</text>
</comment>
<gene>
    <name evidence="3" type="ORF">B296_00009424</name>
</gene>
<dbReference type="EMBL" id="AMZH03003557">
    <property type="protein sequence ID" value="RRT71943.1"/>
    <property type="molecule type" value="Genomic_DNA"/>
</dbReference>
<evidence type="ECO:0000256" key="2">
    <source>
        <dbReference type="ARBA" id="ARBA00022737"/>
    </source>
</evidence>
<keyword evidence="1" id="KW-0853">WD repeat</keyword>
<dbReference type="PANTHER" id="PTHR22889:SF0">
    <property type="entry name" value="WD REPEAT-CONTAINING PROTEIN 89"/>
    <property type="match status" value="1"/>
</dbReference>
<dbReference type="PANTHER" id="PTHR22889">
    <property type="entry name" value="WD REPEAT-CONTAINING PROTEIN 89"/>
    <property type="match status" value="1"/>
</dbReference>
<name>A0A427A6W9_ENSVE</name>
<dbReference type="InterPro" id="IPR039328">
    <property type="entry name" value="WDR89"/>
</dbReference>
<proteinExistence type="predicted"/>
<protein>
    <submittedName>
        <fullName evidence="3">Uncharacterized protein</fullName>
    </submittedName>
</protein>
<evidence type="ECO:0000313" key="3">
    <source>
        <dbReference type="EMBL" id="RRT71943.1"/>
    </source>
</evidence>
<dbReference type="Proteomes" id="UP000287651">
    <property type="component" value="Unassembled WGS sequence"/>
</dbReference>
<keyword evidence="2" id="KW-0677">Repeat</keyword>
<accession>A0A427A6W9</accession>
<sequence>MISHAGTVATSSCLLGVRFVPNQQNKLISASVDGLLCLFDTSGHIDDDDHLESVSLRLNFLKEINMDMDTSPRFLLLFQVMNVETSIAKIGFFGRMNQKFWCLTHIETLR</sequence>
<dbReference type="AlphaFoldDB" id="A0A427A6W9"/>
<reference evidence="3 4" key="1">
    <citation type="journal article" date="2014" name="Agronomy (Basel)">
        <title>A Draft Genome Sequence for Ensete ventricosum, the Drought-Tolerant Tree Against Hunger.</title>
        <authorList>
            <person name="Harrison J."/>
            <person name="Moore K.A."/>
            <person name="Paszkiewicz K."/>
            <person name="Jones T."/>
            <person name="Grant M."/>
            <person name="Ambacheew D."/>
            <person name="Muzemil S."/>
            <person name="Studholme D.J."/>
        </authorList>
    </citation>
    <scope>NUCLEOTIDE SEQUENCE [LARGE SCALE GENOMIC DNA]</scope>
</reference>